<dbReference type="Gene3D" id="1.10.287.1490">
    <property type="match status" value="1"/>
</dbReference>
<keyword evidence="4" id="KW-1185">Reference proteome</keyword>
<dbReference type="Proteomes" id="UP000434036">
    <property type="component" value="Unassembled WGS sequence"/>
</dbReference>
<reference evidence="3 4" key="2">
    <citation type="submission" date="2020-01" db="EMBL/GenBank/DDBJ databases">
        <title>Clostridiaceae sp. nov. isolated from the gut of human by culturomics.</title>
        <authorList>
            <person name="Chang Y."/>
        </authorList>
    </citation>
    <scope>NUCLEOTIDE SEQUENCE [LARGE SCALE GENOMIC DNA]</scope>
    <source>
        <strain evidence="3 4">DONG20-135</strain>
    </source>
</reference>
<gene>
    <name evidence="3" type="ORF">GSF08_00845</name>
</gene>
<comment type="caution">
    <text evidence="3">The sequence shown here is derived from an EMBL/GenBank/DDBJ whole genome shotgun (WGS) entry which is preliminary data.</text>
</comment>
<feature type="compositionally biased region" description="Acidic residues" evidence="1">
    <location>
        <begin position="108"/>
        <end position="118"/>
    </location>
</feature>
<protein>
    <submittedName>
        <fullName evidence="3">Uncharacterized protein</fullName>
    </submittedName>
</protein>
<feature type="region of interest" description="Disordered" evidence="1">
    <location>
        <begin position="85"/>
        <end position="144"/>
    </location>
</feature>
<feature type="region of interest" description="Disordered" evidence="1">
    <location>
        <begin position="189"/>
        <end position="217"/>
    </location>
</feature>
<organism evidence="3 4">
    <name type="scientific">Copranaerobaculum intestinale</name>
    <dbReference type="NCBI Taxonomy" id="2692629"/>
    <lineage>
        <taxon>Bacteria</taxon>
        <taxon>Bacillati</taxon>
        <taxon>Bacillota</taxon>
        <taxon>Erysipelotrichia</taxon>
        <taxon>Erysipelotrichales</taxon>
        <taxon>Erysipelotrichaceae</taxon>
        <taxon>Copranaerobaculum</taxon>
    </lineage>
</organism>
<name>A0A6N8U7H2_9FIRM</name>
<proteinExistence type="predicted"/>
<dbReference type="EMBL" id="WUUQ01000001">
    <property type="protein sequence ID" value="MXQ72489.1"/>
    <property type="molecule type" value="Genomic_DNA"/>
</dbReference>
<keyword evidence="2" id="KW-0472">Membrane</keyword>
<dbReference type="AlphaFoldDB" id="A0A6N8U7H2"/>
<feature type="transmembrane region" description="Helical" evidence="2">
    <location>
        <begin position="152"/>
        <end position="172"/>
    </location>
</feature>
<keyword evidence="2" id="KW-1133">Transmembrane helix</keyword>
<sequence>MFDNKNRKDELSSDELELMKMIKEYEQDEAAEQLRESEEVQDEYNTKANQYEPVSDQFEDTALINRCDRTKVMSRDQLEDKTLTIMPVSGVKPKEESGGQTQNLDFSQLDEDAEDDDPRFELHRNKDKKPKQKKDKKPKKGKKKDEKLNKTVIITIVVASVIALIAGGVLVYNSFFKDKKADDDKITDVTKKKTKKKTTKKTEDKEEEKETPKDDHSAEIKTLQGLIEQERTKYNDYISQVNTKQEELNAYNTSLNTLQNKVAEAQKAIDDAGGEENVTEAMRTELANAQENLAKFKNNNPNPPTQASIDELNRKARECQDNITNYQNQISQYQNS</sequence>
<reference evidence="3 4" key="1">
    <citation type="submission" date="2019-12" db="EMBL/GenBank/DDBJ databases">
        <authorList>
            <person name="Yang R."/>
        </authorList>
    </citation>
    <scope>NUCLEOTIDE SEQUENCE [LARGE SCALE GENOMIC DNA]</scope>
    <source>
        <strain evidence="3 4">DONG20-135</strain>
    </source>
</reference>
<feature type="region of interest" description="Disordered" evidence="1">
    <location>
        <begin position="28"/>
        <end position="53"/>
    </location>
</feature>
<evidence type="ECO:0000256" key="1">
    <source>
        <dbReference type="SAM" id="MobiDB-lite"/>
    </source>
</evidence>
<evidence type="ECO:0000313" key="4">
    <source>
        <dbReference type="Proteomes" id="UP000434036"/>
    </source>
</evidence>
<feature type="compositionally biased region" description="Basic and acidic residues" evidence="1">
    <location>
        <begin position="200"/>
        <end position="217"/>
    </location>
</feature>
<evidence type="ECO:0000313" key="3">
    <source>
        <dbReference type="EMBL" id="MXQ72489.1"/>
    </source>
</evidence>
<keyword evidence="2" id="KW-0812">Transmembrane</keyword>
<dbReference type="RefSeq" id="WP_160623984.1">
    <property type="nucleotide sequence ID" value="NZ_WUUQ01000001.1"/>
</dbReference>
<evidence type="ECO:0000256" key="2">
    <source>
        <dbReference type="SAM" id="Phobius"/>
    </source>
</evidence>
<accession>A0A6N8U7H2</accession>
<feature type="compositionally biased region" description="Basic residues" evidence="1">
    <location>
        <begin position="125"/>
        <end position="142"/>
    </location>
</feature>